<protein>
    <submittedName>
        <fullName evidence="1">Uncharacterized protein</fullName>
    </submittedName>
</protein>
<keyword evidence="2" id="KW-1185">Reference proteome</keyword>
<dbReference type="RefSeq" id="WP_163043554.1">
    <property type="nucleotide sequence ID" value="NZ_JAAAMJ010000004.1"/>
</dbReference>
<accession>A0A6L9MGI2</accession>
<sequence>MAASPGRQHFVDTNNQKIVVVVQMITHLKQAGAERTEVFFVGGNSAVVQGAIDAVFGRLWS</sequence>
<comment type="caution">
    <text evidence="1">The sequence shown here is derived from an EMBL/GenBank/DDBJ whole genome shotgun (WGS) entry which is preliminary data.</text>
</comment>
<dbReference type="EMBL" id="JAAAMJ010000004">
    <property type="protein sequence ID" value="NDV86821.1"/>
    <property type="molecule type" value="Genomic_DNA"/>
</dbReference>
<evidence type="ECO:0000313" key="2">
    <source>
        <dbReference type="Proteomes" id="UP000476332"/>
    </source>
</evidence>
<name>A0A6L9MGI2_9HYPH</name>
<proteinExistence type="predicted"/>
<evidence type="ECO:0000313" key="1">
    <source>
        <dbReference type="EMBL" id="NDV86821.1"/>
    </source>
</evidence>
<gene>
    <name evidence="1" type="ORF">GTW51_08905</name>
</gene>
<organism evidence="1 2">
    <name type="scientific">Aurantimonas aggregata</name>
    <dbReference type="NCBI Taxonomy" id="2047720"/>
    <lineage>
        <taxon>Bacteria</taxon>
        <taxon>Pseudomonadati</taxon>
        <taxon>Pseudomonadota</taxon>
        <taxon>Alphaproteobacteria</taxon>
        <taxon>Hyphomicrobiales</taxon>
        <taxon>Aurantimonadaceae</taxon>
        <taxon>Aurantimonas</taxon>
    </lineage>
</organism>
<dbReference type="AlphaFoldDB" id="A0A6L9MGI2"/>
<dbReference type="Proteomes" id="UP000476332">
    <property type="component" value="Unassembled WGS sequence"/>
</dbReference>
<reference evidence="1 2" key="1">
    <citation type="submission" date="2020-01" db="EMBL/GenBank/DDBJ databases">
        <title>Genomes of bacteria type strains.</title>
        <authorList>
            <person name="Chen J."/>
            <person name="Zhu S."/>
            <person name="Chen J."/>
        </authorList>
    </citation>
    <scope>NUCLEOTIDE SEQUENCE [LARGE SCALE GENOMIC DNA]</scope>
    <source>
        <strain evidence="1 2">KCTC 52919</strain>
    </source>
</reference>